<reference evidence="1 2" key="1">
    <citation type="submission" date="2021-06" db="EMBL/GenBank/DDBJ databases">
        <title>Caerostris darwini draft genome.</title>
        <authorList>
            <person name="Kono N."/>
            <person name="Arakawa K."/>
        </authorList>
    </citation>
    <scope>NUCLEOTIDE SEQUENCE [LARGE SCALE GENOMIC DNA]</scope>
</reference>
<keyword evidence="2" id="KW-1185">Reference proteome</keyword>
<gene>
    <name evidence="1" type="ORF">CDAR_575591</name>
</gene>
<name>A0AAV4QSP3_9ARAC</name>
<organism evidence="1 2">
    <name type="scientific">Caerostris darwini</name>
    <dbReference type="NCBI Taxonomy" id="1538125"/>
    <lineage>
        <taxon>Eukaryota</taxon>
        <taxon>Metazoa</taxon>
        <taxon>Ecdysozoa</taxon>
        <taxon>Arthropoda</taxon>
        <taxon>Chelicerata</taxon>
        <taxon>Arachnida</taxon>
        <taxon>Araneae</taxon>
        <taxon>Araneomorphae</taxon>
        <taxon>Entelegynae</taxon>
        <taxon>Araneoidea</taxon>
        <taxon>Araneidae</taxon>
        <taxon>Caerostris</taxon>
    </lineage>
</organism>
<evidence type="ECO:0000313" key="1">
    <source>
        <dbReference type="EMBL" id="GIY12265.1"/>
    </source>
</evidence>
<dbReference type="AlphaFoldDB" id="A0AAV4QSP3"/>
<proteinExistence type="predicted"/>
<evidence type="ECO:0000313" key="2">
    <source>
        <dbReference type="Proteomes" id="UP001054837"/>
    </source>
</evidence>
<sequence>MCAPWKMNVCLTKLASRLNVLRACIQFTREDEQNSEIVVKAVFVVKNKHGEVFNPHRDFEPNSTETVLLPPDYRRWYMYELSSLPDDEIHFHLQVRIEDGCTS</sequence>
<accession>A0AAV4QSP3</accession>
<dbReference type="Proteomes" id="UP001054837">
    <property type="component" value="Unassembled WGS sequence"/>
</dbReference>
<dbReference type="EMBL" id="BPLQ01005010">
    <property type="protein sequence ID" value="GIY12265.1"/>
    <property type="molecule type" value="Genomic_DNA"/>
</dbReference>
<comment type="caution">
    <text evidence="1">The sequence shown here is derived from an EMBL/GenBank/DDBJ whole genome shotgun (WGS) entry which is preliminary data.</text>
</comment>
<protein>
    <submittedName>
        <fullName evidence="1">Uncharacterized protein</fullName>
    </submittedName>
</protein>